<protein>
    <submittedName>
        <fullName evidence="1">Uncharacterized protein</fullName>
    </submittedName>
</protein>
<reference evidence="1" key="1">
    <citation type="submission" date="2019-04" db="EMBL/GenBank/DDBJ databases">
        <title>Microbes associate with the intestines of laboratory mice.</title>
        <authorList>
            <person name="Navarre W."/>
            <person name="Wong E."/>
            <person name="Huang K."/>
            <person name="Tropini C."/>
            <person name="Ng K."/>
            <person name="Yu B."/>
        </authorList>
    </citation>
    <scope>NUCLEOTIDE SEQUENCE</scope>
    <source>
        <strain evidence="1">NM09_H32</strain>
    </source>
</reference>
<name>A0AC61R5R8_9FIRM</name>
<comment type="caution">
    <text evidence="1">The sequence shown here is derived from an EMBL/GenBank/DDBJ whole genome shotgun (WGS) entry which is preliminary data.</text>
</comment>
<gene>
    <name evidence="1" type="ORF">E5336_08985</name>
</gene>
<evidence type="ECO:0000313" key="1">
    <source>
        <dbReference type="EMBL" id="TGY65414.1"/>
    </source>
</evidence>
<accession>A0AC61R5R8</accession>
<keyword evidence="2" id="KW-1185">Reference proteome</keyword>
<evidence type="ECO:0000313" key="2">
    <source>
        <dbReference type="Proteomes" id="UP000308836"/>
    </source>
</evidence>
<proteinExistence type="predicted"/>
<dbReference type="Proteomes" id="UP000308836">
    <property type="component" value="Unassembled WGS sequence"/>
</dbReference>
<dbReference type="EMBL" id="SRYG01000018">
    <property type="protein sequence ID" value="TGY65414.1"/>
    <property type="molecule type" value="Genomic_DNA"/>
</dbReference>
<organism evidence="1 2">
    <name type="scientific">Dubosiella muris</name>
    <dbReference type="NCBI Taxonomy" id="3038133"/>
    <lineage>
        <taxon>Bacteria</taxon>
        <taxon>Bacillati</taxon>
        <taxon>Bacillota</taxon>
        <taxon>Erysipelotrichia</taxon>
        <taxon>Erysipelotrichales</taxon>
        <taxon>Erysipelotrichaceae</taxon>
        <taxon>Dubosiella</taxon>
    </lineage>
</organism>
<sequence>MNGWAQLGVILLIGVVIYSVVKRIVQTRTENQYMQWFGEGKFDRILASIDSWKGKWLFPLYNRDHLKLQVAQMTNDKEQIDALLDKMLAMKTTPEQRKEIVMRAFEYFIYEQDRRKAKPLYQEIKQHFDKKTAHRARLMYEVYITHKGDLVDELLELAKTIPDSEKGTCYLLLAQSYKNKHDDEKQREYEQLAKQYL</sequence>